<dbReference type="GO" id="GO:0004029">
    <property type="term" value="F:aldehyde dehydrogenase (NAD+) activity"/>
    <property type="evidence" value="ECO:0007669"/>
    <property type="project" value="TreeGrafter"/>
</dbReference>
<dbReference type="OrthoDB" id="440325at2759"/>
<dbReference type="Proteomes" id="UP000717696">
    <property type="component" value="Unassembled WGS sequence"/>
</dbReference>
<evidence type="ECO:0000256" key="1">
    <source>
        <dbReference type="ARBA" id="ARBA00009986"/>
    </source>
</evidence>
<feature type="active site" evidence="5">
    <location>
        <position position="216"/>
    </location>
</feature>
<dbReference type="Gene3D" id="3.40.309.10">
    <property type="entry name" value="Aldehyde Dehydrogenase, Chain A, domain 2"/>
    <property type="match status" value="1"/>
</dbReference>
<gene>
    <name evidence="7" type="ORF">B0J13DRAFT_560125</name>
</gene>
<dbReference type="InterPro" id="IPR016160">
    <property type="entry name" value="Ald_DH_CS_CYS"/>
</dbReference>
<keyword evidence="3 4" id="KW-0560">Oxidoreductase</keyword>
<organism evidence="7 8">
    <name type="scientific">Dactylonectria estremocensis</name>
    <dbReference type="NCBI Taxonomy" id="1079267"/>
    <lineage>
        <taxon>Eukaryota</taxon>
        <taxon>Fungi</taxon>
        <taxon>Dikarya</taxon>
        <taxon>Ascomycota</taxon>
        <taxon>Pezizomycotina</taxon>
        <taxon>Sordariomycetes</taxon>
        <taxon>Hypocreomycetidae</taxon>
        <taxon>Hypocreales</taxon>
        <taxon>Nectriaceae</taxon>
        <taxon>Dactylonectria</taxon>
    </lineage>
</organism>
<evidence type="ECO:0000256" key="4">
    <source>
        <dbReference type="PIRNR" id="PIRNR036492"/>
    </source>
</evidence>
<dbReference type="Gene3D" id="3.40.605.10">
    <property type="entry name" value="Aldehyde Dehydrogenase, Chain A, domain 1"/>
    <property type="match status" value="1"/>
</dbReference>
<dbReference type="SUPFAM" id="SSF53720">
    <property type="entry name" value="ALDH-like"/>
    <property type="match status" value="1"/>
</dbReference>
<keyword evidence="2" id="KW-0125">Carotenoid biosynthesis</keyword>
<dbReference type="InterPro" id="IPR016161">
    <property type="entry name" value="Ald_DH/histidinol_DH"/>
</dbReference>
<evidence type="ECO:0000313" key="8">
    <source>
        <dbReference type="Proteomes" id="UP000717696"/>
    </source>
</evidence>
<evidence type="ECO:0000256" key="3">
    <source>
        <dbReference type="ARBA" id="ARBA00023002"/>
    </source>
</evidence>
<dbReference type="PIRSF" id="PIRSF036492">
    <property type="entry name" value="ALDH"/>
    <property type="match status" value="1"/>
</dbReference>
<evidence type="ECO:0000259" key="6">
    <source>
        <dbReference type="Pfam" id="PF00171"/>
    </source>
</evidence>
<evidence type="ECO:0000256" key="2">
    <source>
        <dbReference type="ARBA" id="ARBA00022746"/>
    </source>
</evidence>
<dbReference type="PANTHER" id="PTHR43570:SF16">
    <property type="entry name" value="ALDEHYDE DEHYDROGENASE TYPE III, ISOFORM Q"/>
    <property type="match status" value="1"/>
</dbReference>
<dbReference type="FunFam" id="3.40.605.10:FF:000004">
    <property type="entry name" value="Aldehyde dehydrogenase"/>
    <property type="match status" value="1"/>
</dbReference>
<evidence type="ECO:0000256" key="5">
    <source>
        <dbReference type="PIRSR" id="PIRSR036492-1"/>
    </source>
</evidence>
<dbReference type="AlphaFoldDB" id="A0A9P9EGU0"/>
<feature type="active site" evidence="5">
    <location>
        <position position="250"/>
    </location>
</feature>
<dbReference type="GO" id="GO:0005737">
    <property type="term" value="C:cytoplasm"/>
    <property type="evidence" value="ECO:0007669"/>
    <property type="project" value="TreeGrafter"/>
</dbReference>
<dbReference type="GO" id="GO:0016117">
    <property type="term" value="P:carotenoid biosynthetic process"/>
    <property type="evidence" value="ECO:0007669"/>
    <property type="project" value="UniProtKB-KW"/>
</dbReference>
<dbReference type="InterPro" id="IPR016162">
    <property type="entry name" value="Ald_DH_N"/>
</dbReference>
<dbReference type="InterPro" id="IPR016163">
    <property type="entry name" value="Ald_DH_C"/>
</dbReference>
<name>A0A9P9EGU0_9HYPO</name>
<comment type="caution">
    <text evidence="7">The sequence shown here is derived from an EMBL/GenBank/DDBJ whole genome shotgun (WGS) entry which is preliminary data.</text>
</comment>
<feature type="domain" description="Aldehyde dehydrogenase" evidence="6">
    <location>
        <begin position="8"/>
        <end position="435"/>
    </location>
</feature>
<sequence length="524" mass="57760">MEFSSNSFIDEAYLAASDTFASHRTKPLSWRIDQLRKTWWMIEDNKERIAEALHRDMNKHRQEALSTDAAGVQSACLEALKHIKTWTADDKPNRLDPLNFFGGARIRKEPKGVALIISAWNYPFMELIEPMICAIAAGCTVVLKPSELSVACQDLIAEIVPKYLDQDAIRVVTAGPEGMNHILTKKWDHIFFTGSTVVGKIIYTKAAANLTTVTLELGGKGPAIVTKNANVDLAAKRIAFTKVMNAGQICLGVNHVFVDPSVKEQFLSSLYKYFDQFLPEASKKPSYYSKIINERNFNRLDGLLQRSSGKIVYGGQRDVNTLHFHPTIVDGVSTSDSLMTEELFGPILPILDGTLDEAIAYTAKSDHPLALYGFTQSQAEMDKLLNQTASGGVTLNDCLLHMTVKGAPFGGVGGSGMGSYHGPYGFKEFTHLRTVVNVPGWLESAFKMRYPPYTDKSAAELIKYMGPVTKVPFDRNGKETSTWLGRVARLLAKSVIAVVLIAFAKGKGWLSLGWVDALKARSAK</sequence>
<accession>A0A9P9EGU0</accession>
<dbReference type="EMBL" id="JAGMUU010000016">
    <property type="protein sequence ID" value="KAH7136836.1"/>
    <property type="molecule type" value="Genomic_DNA"/>
</dbReference>
<keyword evidence="8" id="KW-1185">Reference proteome</keyword>
<dbReference type="PANTHER" id="PTHR43570">
    <property type="entry name" value="ALDEHYDE DEHYDROGENASE"/>
    <property type="match status" value="1"/>
</dbReference>
<dbReference type="InterPro" id="IPR012394">
    <property type="entry name" value="Aldehyde_DH_NAD(P)"/>
</dbReference>
<dbReference type="InterPro" id="IPR015590">
    <property type="entry name" value="Aldehyde_DH_dom"/>
</dbReference>
<comment type="similarity">
    <text evidence="1 4">Belongs to the aldehyde dehydrogenase family.</text>
</comment>
<reference evidence="7" key="1">
    <citation type="journal article" date="2021" name="Nat. Commun.">
        <title>Genetic determinants of endophytism in the Arabidopsis root mycobiome.</title>
        <authorList>
            <person name="Mesny F."/>
            <person name="Miyauchi S."/>
            <person name="Thiergart T."/>
            <person name="Pickel B."/>
            <person name="Atanasova L."/>
            <person name="Karlsson M."/>
            <person name="Huettel B."/>
            <person name="Barry K.W."/>
            <person name="Haridas S."/>
            <person name="Chen C."/>
            <person name="Bauer D."/>
            <person name="Andreopoulos W."/>
            <person name="Pangilinan J."/>
            <person name="LaButti K."/>
            <person name="Riley R."/>
            <person name="Lipzen A."/>
            <person name="Clum A."/>
            <person name="Drula E."/>
            <person name="Henrissat B."/>
            <person name="Kohler A."/>
            <person name="Grigoriev I.V."/>
            <person name="Martin F.M."/>
            <person name="Hacquard S."/>
        </authorList>
    </citation>
    <scope>NUCLEOTIDE SEQUENCE</scope>
    <source>
        <strain evidence="7">MPI-CAGE-AT-0021</strain>
    </source>
</reference>
<dbReference type="GO" id="GO:0006081">
    <property type="term" value="P:aldehyde metabolic process"/>
    <property type="evidence" value="ECO:0007669"/>
    <property type="project" value="InterPro"/>
</dbReference>
<evidence type="ECO:0000313" key="7">
    <source>
        <dbReference type="EMBL" id="KAH7136836.1"/>
    </source>
</evidence>
<proteinExistence type="inferred from homology"/>
<dbReference type="PROSITE" id="PS00070">
    <property type="entry name" value="ALDEHYDE_DEHYDR_CYS"/>
    <property type="match status" value="1"/>
</dbReference>
<dbReference type="Pfam" id="PF00171">
    <property type="entry name" value="Aldedh"/>
    <property type="match status" value="1"/>
</dbReference>
<protein>
    <recommendedName>
        <fullName evidence="4">Aldehyde dehydrogenase</fullName>
    </recommendedName>
</protein>